<organism evidence="1 3">
    <name type="scientific">Nesidiocoris tenuis</name>
    <dbReference type="NCBI Taxonomy" id="355587"/>
    <lineage>
        <taxon>Eukaryota</taxon>
        <taxon>Metazoa</taxon>
        <taxon>Ecdysozoa</taxon>
        <taxon>Arthropoda</taxon>
        <taxon>Hexapoda</taxon>
        <taxon>Insecta</taxon>
        <taxon>Pterygota</taxon>
        <taxon>Neoptera</taxon>
        <taxon>Paraneoptera</taxon>
        <taxon>Hemiptera</taxon>
        <taxon>Heteroptera</taxon>
        <taxon>Panheteroptera</taxon>
        <taxon>Cimicomorpha</taxon>
        <taxon>Miridae</taxon>
        <taxon>Dicyphina</taxon>
        <taxon>Nesidiocoris</taxon>
    </lineage>
</organism>
<accession>A0A6H5GTN4</accession>
<dbReference type="AlphaFoldDB" id="A0A6H5GTN4"/>
<dbReference type="Proteomes" id="UP000479000">
    <property type="component" value="Unassembled WGS sequence"/>
</dbReference>
<name>A0A6H5GTN4_9HEMI</name>
<keyword evidence="3" id="KW-1185">Reference proteome</keyword>
<proteinExistence type="predicted"/>
<dbReference type="EMBL" id="CADCXU010017348">
    <property type="protein sequence ID" value="CAB0006129.1"/>
    <property type="molecule type" value="Genomic_DNA"/>
</dbReference>
<protein>
    <submittedName>
        <fullName evidence="1">Uncharacterized protein</fullName>
    </submittedName>
</protein>
<dbReference type="EMBL" id="CADCXU010017346">
    <property type="protein sequence ID" value="CAB0006128.1"/>
    <property type="molecule type" value="Genomic_DNA"/>
</dbReference>
<reference evidence="1 3" key="1">
    <citation type="submission" date="2020-02" db="EMBL/GenBank/DDBJ databases">
        <authorList>
            <person name="Ferguson B K."/>
        </authorList>
    </citation>
    <scope>NUCLEOTIDE SEQUENCE [LARGE SCALE GENOMIC DNA]</scope>
</reference>
<evidence type="ECO:0000313" key="1">
    <source>
        <dbReference type="EMBL" id="CAB0006128.1"/>
    </source>
</evidence>
<evidence type="ECO:0000313" key="3">
    <source>
        <dbReference type="Proteomes" id="UP000479000"/>
    </source>
</evidence>
<sequence length="151" mass="17135">MFVSNCGCIMCHLKHHWLSVDSVALLVTRQSLYNVFMPEDRTVATRFCSSRFCIGFLWPEGRTGDLALSLAPCGQSYARLRNIRAIPFDQHDLSFAELPHKFCHFNAFLPRHNAWLQLTKVSRHGNLSSPTTTPTLFHCLSIVNLGKTTQN</sequence>
<gene>
    <name evidence="1" type="ORF">NTEN_LOCUS11605</name>
    <name evidence="2" type="ORF">NTEN_LOCUS11606</name>
</gene>
<evidence type="ECO:0000313" key="2">
    <source>
        <dbReference type="EMBL" id="CAB0006129.1"/>
    </source>
</evidence>